<dbReference type="EMBL" id="CP000510">
    <property type="protein sequence ID" value="ABM04755.1"/>
    <property type="molecule type" value="Genomic_DNA"/>
</dbReference>
<organism evidence="2 3">
    <name type="scientific">Psychromonas ingrahamii (strain DSM 17664 / CCUG 51855 / 37)</name>
    <dbReference type="NCBI Taxonomy" id="357804"/>
    <lineage>
        <taxon>Bacteria</taxon>
        <taxon>Pseudomonadati</taxon>
        <taxon>Pseudomonadota</taxon>
        <taxon>Gammaproteobacteria</taxon>
        <taxon>Alteromonadales</taxon>
        <taxon>Psychromonadaceae</taxon>
        <taxon>Psychromonas</taxon>
    </lineage>
</organism>
<reference evidence="2 3" key="1">
    <citation type="submission" date="2007-01" db="EMBL/GenBank/DDBJ databases">
        <title>Complete sequence of Psychromonas ingrahamii 37.</title>
        <authorList>
            <consortium name="US DOE Joint Genome Institute"/>
            <person name="Copeland A."/>
            <person name="Lucas S."/>
            <person name="Lapidus A."/>
            <person name="Barry K."/>
            <person name="Detter J.C."/>
            <person name="Glavina del Rio T."/>
            <person name="Hammon N."/>
            <person name="Israni S."/>
            <person name="Dalin E."/>
            <person name="Tice H."/>
            <person name="Pitluck S."/>
            <person name="Thompson L.S."/>
            <person name="Brettin T."/>
            <person name="Bruce D."/>
            <person name="Han C."/>
            <person name="Tapia R."/>
            <person name="Schmutz J."/>
            <person name="Larimer F."/>
            <person name="Land M."/>
            <person name="Hauser L."/>
            <person name="Kyrpides N."/>
            <person name="Ivanova N."/>
            <person name="Staley J."/>
            <person name="Richardson P."/>
        </authorList>
    </citation>
    <scope>NUCLEOTIDE SEQUENCE [LARGE SCALE GENOMIC DNA]</scope>
    <source>
        <strain evidence="2 3">37</strain>
    </source>
</reference>
<dbReference type="HOGENOM" id="CLU_1925832_0_0_6"/>
<dbReference type="STRING" id="357804.Ping_3055"/>
<feature type="transmembrane region" description="Helical" evidence="1">
    <location>
        <begin position="99"/>
        <end position="117"/>
    </location>
</feature>
<sequence length="131" mass="14894">MLPVGALFKALLFYQFIVAVELNVYLKGIGKISGIFNGVHAGFSRSTLTLTGFFPELIRVFSYVTSWSRFMSILVRVTINATKLLAEQTARNSPINALAYFFILTVLLPFISFYVFCQKKQKKWPSKEDHT</sequence>
<keyword evidence="3" id="KW-1185">Reference proteome</keyword>
<dbReference type="AlphaFoldDB" id="A1SZ40"/>
<dbReference type="KEGG" id="pin:Ping_3055"/>
<dbReference type="Proteomes" id="UP000000639">
    <property type="component" value="Chromosome"/>
</dbReference>
<protein>
    <submittedName>
        <fullName evidence="2">Uncharacterized protein</fullName>
    </submittedName>
</protein>
<evidence type="ECO:0000256" key="1">
    <source>
        <dbReference type="SAM" id="Phobius"/>
    </source>
</evidence>
<gene>
    <name evidence="2" type="ordered locus">Ping_3055</name>
</gene>
<feature type="transmembrane region" description="Helical" evidence="1">
    <location>
        <begin position="60"/>
        <end position="79"/>
    </location>
</feature>
<keyword evidence="1" id="KW-1133">Transmembrane helix</keyword>
<evidence type="ECO:0000313" key="2">
    <source>
        <dbReference type="EMBL" id="ABM04755.1"/>
    </source>
</evidence>
<feature type="transmembrane region" description="Helical" evidence="1">
    <location>
        <begin position="6"/>
        <end position="26"/>
    </location>
</feature>
<dbReference type="RefSeq" id="WP_011771309.1">
    <property type="nucleotide sequence ID" value="NC_008709.1"/>
</dbReference>
<keyword evidence="1" id="KW-0812">Transmembrane</keyword>
<accession>A1SZ40</accession>
<proteinExistence type="predicted"/>
<evidence type="ECO:0000313" key="3">
    <source>
        <dbReference type="Proteomes" id="UP000000639"/>
    </source>
</evidence>
<name>A1SZ40_PSYIN</name>
<keyword evidence="1" id="KW-0472">Membrane</keyword>